<dbReference type="PANTHER" id="PTHR36834">
    <property type="entry name" value="MEMBRANE PROTEIN-RELATED"/>
    <property type="match status" value="1"/>
</dbReference>
<feature type="transmembrane region" description="Helical" evidence="1">
    <location>
        <begin position="46"/>
        <end position="72"/>
    </location>
</feature>
<keyword evidence="4" id="KW-1185">Reference proteome</keyword>
<keyword evidence="1" id="KW-0812">Transmembrane</keyword>
<sequence length="146" mass="14769">MRTPAIIGLGAAYLVTLVDLTLVIFPQPEPAPNLVPMRTISACWEAGGWSGVMNLGGNLALLAPMGMIVGLIRPGRGGPAMALVAGAVMSLAIELAQFAGGHRTADVDDVLLNTIGAILGALAVSSARWATSAPGGSRRVSASPSR</sequence>
<dbReference type="InterPro" id="IPR006976">
    <property type="entry name" value="VanZ-like"/>
</dbReference>
<feature type="transmembrane region" description="Helical" evidence="1">
    <location>
        <begin position="79"/>
        <end position="98"/>
    </location>
</feature>
<feature type="transmembrane region" description="Helical" evidence="1">
    <location>
        <begin position="110"/>
        <end position="130"/>
    </location>
</feature>
<keyword evidence="1" id="KW-1133">Transmembrane helix</keyword>
<evidence type="ECO:0000313" key="3">
    <source>
        <dbReference type="EMBL" id="RUL87274.1"/>
    </source>
</evidence>
<feature type="domain" description="VanZ-like" evidence="2">
    <location>
        <begin position="12"/>
        <end position="124"/>
    </location>
</feature>
<dbReference type="PANTHER" id="PTHR36834:SF1">
    <property type="entry name" value="INTEGRAL MEMBRANE PROTEIN"/>
    <property type="match status" value="1"/>
</dbReference>
<dbReference type="InterPro" id="IPR053150">
    <property type="entry name" value="Teicoplanin_resist-assoc"/>
</dbReference>
<reference evidence="3 4" key="1">
    <citation type="submission" date="2018-12" db="EMBL/GenBank/DDBJ databases">
        <authorList>
            <person name="Toschakov S.V."/>
        </authorList>
    </citation>
    <scope>NUCLEOTIDE SEQUENCE [LARGE SCALE GENOMIC DNA]</scope>
    <source>
        <strain evidence="3 4">GM2012</strain>
    </source>
</reference>
<dbReference type="RefSeq" id="WP_126725788.1">
    <property type="nucleotide sequence ID" value="NZ_RYZH01000023.1"/>
</dbReference>
<feature type="transmembrane region" description="Helical" evidence="1">
    <location>
        <begin position="7"/>
        <end position="26"/>
    </location>
</feature>
<protein>
    <submittedName>
        <fullName evidence="3">VanZ family protein</fullName>
    </submittedName>
</protein>
<dbReference type="OrthoDB" id="9805025at2"/>
<proteinExistence type="predicted"/>
<comment type="caution">
    <text evidence="3">The sequence shown here is derived from an EMBL/GenBank/DDBJ whole genome shotgun (WGS) entry which is preliminary data.</text>
</comment>
<dbReference type="Proteomes" id="UP000280296">
    <property type="component" value="Unassembled WGS sequence"/>
</dbReference>
<keyword evidence="1" id="KW-0472">Membrane</keyword>
<evidence type="ECO:0000256" key="1">
    <source>
        <dbReference type="SAM" id="Phobius"/>
    </source>
</evidence>
<gene>
    <name evidence="3" type="ORF">TsocGM_12895</name>
</gene>
<reference evidence="3 4" key="2">
    <citation type="submission" date="2019-01" db="EMBL/GenBank/DDBJ databases">
        <title>Tautonia sociabilis, a novel thermotolerant planctomycete of Isosphaeraceae family, isolated from a 4000 m deep subterranean habitat.</title>
        <authorList>
            <person name="Kovaleva O.L."/>
            <person name="Elcheninov A.G."/>
            <person name="Van Heerden E."/>
            <person name="Toshchakov S.V."/>
            <person name="Novikov A."/>
            <person name="Bonch-Osmolovskaya E.A."/>
            <person name="Kublanov I.V."/>
        </authorList>
    </citation>
    <scope>NUCLEOTIDE SEQUENCE [LARGE SCALE GENOMIC DNA]</scope>
    <source>
        <strain evidence="3 4">GM2012</strain>
    </source>
</reference>
<dbReference type="EMBL" id="RYZH01000023">
    <property type="protein sequence ID" value="RUL87274.1"/>
    <property type="molecule type" value="Genomic_DNA"/>
</dbReference>
<evidence type="ECO:0000259" key="2">
    <source>
        <dbReference type="Pfam" id="PF04892"/>
    </source>
</evidence>
<name>A0A432MIS7_9BACT</name>
<dbReference type="Pfam" id="PF04892">
    <property type="entry name" value="VanZ"/>
    <property type="match status" value="1"/>
</dbReference>
<organism evidence="3 4">
    <name type="scientific">Tautonia sociabilis</name>
    <dbReference type="NCBI Taxonomy" id="2080755"/>
    <lineage>
        <taxon>Bacteria</taxon>
        <taxon>Pseudomonadati</taxon>
        <taxon>Planctomycetota</taxon>
        <taxon>Planctomycetia</taxon>
        <taxon>Isosphaerales</taxon>
        <taxon>Isosphaeraceae</taxon>
        <taxon>Tautonia</taxon>
    </lineage>
</organism>
<accession>A0A432MIS7</accession>
<evidence type="ECO:0000313" key="4">
    <source>
        <dbReference type="Proteomes" id="UP000280296"/>
    </source>
</evidence>
<dbReference type="AlphaFoldDB" id="A0A432MIS7"/>